<evidence type="ECO:0000259" key="2">
    <source>
        <dbReference type="Pfam" id="PF00296"/>
    </source>
</evidence>
<organism evidence="3 4">
    <name type="scientific">Actinomycetospora straminea</name>
    <dbReference type="NCBI Taxonomy" id="663607"/>
    <lineage>
        <taxon>Bacteria</taxon>
        <taxon>Bacillati</taxon>
        <taxon>Actinomycetota</taxon>
        <taxon>Actinomycetes</taxon>
        <taxon>Pseudonocardiales</taxon>
        <taxon>Pseudonocardiaceae</taxon>
        <taxon>Actinomycetospora</taxon>
    </lineage>
</organism>
<sequence>MAGRLELGVPGQIMPPAAAAVKFAQRSEAEGFDAVWWPDHLMGWHPDSMWTPDLTPLAEHQPNPHVYFDPAVMMGVVGAATERIRVGVCVTDLIRRHPAMAAQTALTLDHVTQGRAIIGLGSGEQLNATPYGMPFDRPVARLDEGIDVMRLLMDADGPVDFEGRFHRLDKAVLGLRPFGATPPEIWTAAHGPRMLRLTGRKADGWLPTKLGPAEYGAALQTIRRSAEDERRDPDAITPGMLGYVLMGPDAETVQRLTEAPLVRALCVLLPAQVFRDLGVEGPYPDGSGFHDFIPTAIDRAESLRIIDAIPPAVVRHYAFCGTPDEVAEQVEEYVDQGLRHLVMWNITAFGDPSLARWSFGAMSELRKRLTE</sequence>
<dbReference type="PANTHER" id="PTHR43244:SF1">
    <property type="entry name" value="5,10-METHYLENETETRAHYDROMETHANOPTERIN REDUCTASE"/>
    <property type="match status" value="1"/>
</dbReference>
<dbReference type="InterPro" id="IPR050564">
    <property type="entry name" value="F420-G6PD/mer"/>
</dbReference>
<accession>A0ABP9ECL5</accession>
<feature type="domain" description="Luciferase-like" evidence="2">
    <location>
        <begin position="15"/>
        <end position="340"/>
    </location>
</feature>
<keyword evidence="1" id="KW-0560">Oxidoreductase</keyword>
<comment type="caution">
    <text evidence="3">The sequence shown here is derived from an EMBL/GenBank/DDBJ whole genome shotgun (WGS) entry which is preliminary data.</text>
</comment>
<reference evidence="4" key="1">
    <citation type="journal article" date="2019" name="Int. J. Syst. Evol. Microbiol.">
        <title>The Global Catalogue of Microorganisms (GCM) 10K type strain sequencing project: providing services to taxonomists for standard genome sequencing and annotation.</title>
        <authorList>
            <consortium name="The Broad Institute Genomics Platform"/>
            <consortium name="The Broad Institute Genome Sequencing Center for Infectious Disease"/>
            <person name="Wu L."/>
            <person name="Ma J."/>
        </authorList>
    </citation>
    <scope>NUCLEOTIDE SEQUENCE [LARGE SCALE GENOMIC DNA]</scope>
    <source>
        <strain evidence="4">JCM 17983</strain>
    </source>
</reference>
<protein>
    <submittedName>
        <fullName evidence="3">LLM class flavin-dependent oxidoreductase</fullName>
    </submittedName>
</protein>
<dbReference type="Pfam" id="PF00296">
    <property type="entry name" value="Bac_luciferase"/>
    <property type="match status" value="1"/>
</dbReference>
<dbReference type="RefSeq" id="WP_274230827.1">
    <property type="nucleotide sequence ID" value="NZ_BAABHQ010000005.1"/>
</dbReference>
<dbReference type="CDD" id="cd01097">
    <property type="entry name" value="Tetrahydromethanopterin_reductase"/>
    <property type="match status" value="1"/>
</dbReference>
<dbReference type="InterPro" id="IPR036661">
    <property type="entry name" value="Luciferase-like_sf"/>
</dbReference>
<dbReference type="PANTHER" id="PTHR43244">
    <property type="match status" value="1"/>
</dbReference>
<proteinExistence type="predicted"/>
<evidence type="ECO:0000313" key="3">
    <source>
        <dbReference type="EMBL" id="GAA4874496.1"/>
    </source>
</evidence>
<evidence type="ECO:0000313" key="4">
    <source>
        <dbReference type="Proteomes" id="UP001500457"/>
    </source>
</evidence>
<evidence type="ECO:0000256" key="1">
    <source>
        <dbReference type="ARBA" id="ARBA00023002"/>
    </source>
</evidence>
<dbReference type="Proteomes" id="UP001500457">
    <property type="component" value="Unassembled WGS sequence"/>
</dbReference>
<keyword evidence="4" id="KW-1185">Reference proteome</keyword>
<gene>
    <name evidence="3" type="ORF">GCM10023203_25640</name>
</gene>
<dbReference type="InterPro" id="IPR011251">
    <property type="entry name" value="Luciferase-like_dom"/>
</dbReference>
<dbReference type="EMBL" id="BAABHQ010000005">
    <property type="protein sequence ID" value="GAA4874496.1"/>
    <property type="molecule type" value="Genomic_DNA"/>
</dbReference>
<dbReference type="SUPFAM" id="SSF51679">
    <property type="entry name" value="Bacterial luciferase-like"/>
    <property type="match status" value="1"/>
</dbReference>
<dbReference type="Gene3D" id="3.20.20.30">
    <property type="entry name" value="Luciferase-like domain"/>
    <property type="match status" value="1"/>
</dbReference>
<name>A0ABP9ECL5_9PSEU</name>